<dbReference type="InterPro" id="IPR003959">
    <property type="entry name" value="ATPase_AAA_core"/>
</dbReference>
<name>A0A348AP85_9FIRM</name>
<organism evidence="6 7">
    <name type="scientific">Methylomusa anaerophila</name>
    <dbReference type="NCBI Taxonomy" id="1930071"/>
    <lineage>
        <taxon>Bacteria</taxon>
        <taxon>Bacillati</taxon>
        <taxon>Bacillota</taxon>
        <taxon>Negativicutes</taxon>
        <taxon>Selenomonadales</taxon>
        <taxon>Sporomusaceae</taxon>
        <taxon>Methylomusa</taxon>
    </lineage>
</organism>
<dbReference type="FunFam" id="3.40.50.300:FF:000345">
    <property type="entry name" value="AAA family ATPase"/>
    <property type="match status" value="1"/>
</dbReference>
<dbReference type="EMBL" id="AP018449">
    <property type="protein sequence ID" value="BBB92883.1"/>
    <property type="molecule type" value="Genomic_DNA"/>
</dbReference>
<dbReference type="GO" id="GO:0016887">
    <property type="term" value="F:ATP hydrolysis activity"/>
    <property type="evidence" value="ECO:0007669"/>
    <property type="project" value="InterPro"/>
</dbReference>
<dbReference type="PANTHER" id="PTHR13779">
    <property type="entry name" value="WERNER HELICASE-INTERACTING PROTEIN 1 FAMILY MEMBER"/>
    <property type="match status" value="1"/>
</dbReference>
<dbReference type="RefSeq" id="WP_416338592.1">
    <property type="nucleotide sequence ID" value="NZ_DAINIT010000001.1"/>
</dbReference>
<dbReference type="FunFam" id="1.10.3710.10:FF:000003">
    <property type="entry name" value="ATPase, AAA family protein"/>
    <property type="match status" value="1"/>
</dbReference>
<dbReference type="Gene3D" id="3.40.50.300">
    <property type="entry name" value="P-loop containing nucleotide triphosphate hydrolases"/>
    <property type="match status" value="1"/>
</dbReference>
<dbReference type="InterPro" id="IPR008921">
    <property type="entry name" value="DNA_pol3_clamp-load_cplx_C"/>
</dbReference>
<proteinExistence type="inferred from homology"/>
<dbReference type="SMART" id="SM00382">
    <property type="entry name" value="AAA"/>
    <property type="match status" value="1"/>
</dbReference>
<gene>
    <name evidence="6" type="primary">rarA</name>
    <name evidence="6" type="ORF">MAMMFC1_03591</name>
</gene>
<dbReference type="SUPFAM" id="SSF52540">
    <property type="entry name" value="P-loop containing nucleoside triphosphate hydrolases"/>
    <property type="match status" value="1"/>
</dbReference>
<dbReference type="CDD" id="cd00009">
    <property type="entry name" value="AAA"/>
    <property type="match status" value="1"/>
</dbReference>
<dbReference type="GO" id="GO:0008047">
    <property type="term" value="F:enzyme activator activity"/>
    <property type="evidence" value="ECO:0007669"/>
    <property type="project" value="TreeGrafter"/>
</dbReference>
<dbReference type="Pfam" id="PF12002">
    <property type="entry name" value="MgsA_C"/>
    <property type="match status" value="1"/>
</dbReference>
<dbReference type="GO" id="GO:0003677">
    <property type="term" value="F:DNA binding"/>
    <property type="evidence" value="ECO:0007669"/>
    <property type="project" value="InterPro"/>
</dbReference>
<dbReference type="FunFam" id="1.20.272.10:FF:000001">
    <property type="entry name" value="Putative AAA family ATPase"/>
    <property type="match status" value="1"/>
</dbReference>
<dbReference type="InterPro" id="IPR021886">
    <property type="entry name" value="MgsA_C"/>
</dbReference>
<evidence type="ECO:0000313" key="7">
    <source>
        <dbReference type="Proteomes" id="UP000276437"/>
    </source>
</evidence>
<evidence type="ECO:0000313" key="6">
    <source>
        <dbReference type="EMBL" id="BBB92883.1"/>
    </source>
</evidence>
<evidence type="ECO:0000256" key="1">
    <source>
        <dbReference type="ARBA" id="ARBA00008959"/>
    </source>
</evidence>
<dbReference type="InterPro" id="IPR032423">
    <property type="entry name" value="AAA_assoc_2"/>
</dbReference>
<dbReference type="SUPFAM" id="SSF48019">
    <property type="entry name" value="post-AAA+ oligomerization domain-like"/>
    <property type="match status" value="1"/>
</dbReference>
<dbReference type="CDD" id="cd18139">
    <property type="entry name" value="HLD_clamp_RarA"/>
    <property type="match status" value="1"/>
</dbReference>
<dbReference type="Proteomes" id="UP000276437">
    <property type="component" value="Chromosome"/>
</dbReference>
<dbReference type="GO" id="GO:0005524">
    <property type="term" value="F:ATP binding"/>
    <property type="evidence" value="ECO:0007669"/>
    <property type="project" value="UniProtKB-KW"/>
</dbReference>
<dbReference type="Gene3D" id="1.10.8.60">
    <property type="match status" value="1"/>
</dbReference>
<evidence type="ECO:0000256" key="4">
    <source>
        <dbReference type="ARBA" id="ARBA00022840"/>
    </source>
</evidence>
<evidence type="ECO:0000256" key="2">
    <source>
        <dbReference type="ARBA" id="ARBA00020776"/>
    </source>
</evidence>
<keyword evidence="7" id="KW-1185">Reference proteome</keyword>
<feature type="domain" description="AAA+ ATPase" evidence="5">
    <location>
        <begin position="56"/>
        <end position="173"/>
    </location>
</feature>
<dbReference type="GO" id="GO:0017116">
    <property type="term" value="F:single-stranded DNA helicase activity"/>
    <property type="evidence" value="ECO:0007669"/>
    <property type="project" value="TreeGrafter"/>
</dbReference>
<dbReference type="GO" id="GO:0006261">
    <property type="term" value="P:DNA-templated DNA replication"/>
    <property type="evidence" value="ECO:0007669"/>
    <property type="project" value="TreeGrafter"/>
</dbReference>
<dbReference type="InterPro" id="IPR003593">
    <property type="entry name" value="AAA+_ATPase"/>
</dbReference>
<dbReference type="AlphaFoldDB" id="A0A348AP85"/>
<dbReference type="FunFam" id="1.10.8.60:FF:000029">
    <property type="entry name" value="Replication-associated recombination protein A"/>
    <property type="match status" value="1"/>
</dbReference>
<dbReference type="InterPro" id="IPR051314">
    <property type="entry name" value="AAA_ATPase_RarA/MGS1/WRNIP1"/>
</dbReference>
<dbReference type="Gene3D" id="1.10.3710.10">
    <property type="entry name" value="DNA polymerase III clamp loader subunits, C-terminal domain"/>
    <property type="match status" value="1"/>
</dbReference>
<dbReference type="Gene3D" id="1.20.272.10">
    <property type="match status" value="1"/>
</dbReference>
<sequence length="441" mass="48896">MDLFNTNLFGEDNNNKNFRTSPLAVRMRPRSLEEFIGQEHMLNPGTFLRRAIENDNLPSIILFGPPGTGKTTLALIIAKTTGARFEKLNAVTAGIADIRKIVESARERLRLHQGHTILFIDEIHRFNKSQQDALLPHVENGTVTLIGATTENPYFEVNSPLLSRTRIVRLQKLARDAIIKILFQAINDPERGLGSSNIKYDDATLMTIAEISGGDARVALNILEQTALMLGPDNILTPEIVAAVAGEKIQVYDKQGDNHYDVVSAFIKSMRGSDPDAALHYLARMIVAGEDVKFIARRIVICAAEDVGNADPQALVIATAAAQGVQFVGMPEARILLAQAVTYIATAPKSNASYTAIDTAIEDVRRTDCGEVPLHLRDSSYKGAKQFGHGKEYLYPHSYPNSYVEQQYLPDKIANKSYYQPTQHGYEAILRERLQALRRKK</sequence>
<dbReference type="InterPro" id="IPR027417">
    <property type="entry name" value="P-loop_NTPase"/>
</dbReference>
<keyword evidence="4" id="KW-0067">ATP-binding</keyword>
<evidence type="ECO:0000259" key="5">
    <source>
        <dbReference type="SMART" id="SM00382"/>
    </source>
</evidence>
<protein>
    <recommendedName>
        <fullName evidence="2">Replication-associated recombination protein A</fullName>
    </recommendedName>
</protein>
<dbReference type="KEGG" id="mana:MAMMFC1_03591"/>
<dbReference type="Pfam" id="PF00004">
    <property type="entry name" value="AAA"/>
    <property type="match status" value="1"/>
</dbReference>
<keyword evidence="3" id="KW-0547">Nucleotide-binding</keyword>
<dbReference type="Pfam" id="PF16193">
    <property type="entry name" value="AAA_assoc_2"/>
    <property type="match status" value="1"/>
</dbReference>
<accession>A0A348AP85</accession>
<comment type="similarity">
    <text evidence="1">Belongs to the AAA ATPase family. RarA/MGS1/WRNIP1 subfamily.</text>
</comment>
<evidence type="ECO:0000256" key="3">
    <source>
        <dbReference type="ARBA" id="ARBA00022741"/>
    </source>
</evidence>
<dbReference type="PANTHER" id="PTHR13779:SF7">
    <property type="entry name" value="ATPASE WRNIP1"/>
    <property type="match status" value="1"/>
</dbReference>
<dbReference type="GO" id="GO:0000731">
    <property type="term" value="P:DNA synthesis involved in DNA repair"/>
    <property type="evidence" value="ECO:0007669"/>
    <property type="project" value="TreeGrafter"/>
</dbReference>
<reference evidence="6 7" key="1">
    <citation type="journal article" date="2018" name="Int. J. Syst. Evol. Microbiol.">
        <title>Methylomusa anaerophila gen. nov., sp. nov., an anaerobic methanol-utilizing bacterium isolated from a microbial fuel cell.</title>
        <authorList>
            <person name="Amano N."/>
            <person name="Yamamuro A."/>
            <person name="Miyahara M."/>
            <person name="Kouzuma A."/>
            <person name="Abe T."/>
            <person name="Watanabe K."/>
        </authorList>
    </citation>
    <scope>NUCLEOTIDE SEQUENCE [LARGE SCALE GENOMIC DNA]</scope>
    <source>
        <strain evidence="6 7">MMFC1</strain>
    </source>
</reference>